<dbReference type="Proteomes" id="UP000887578">
    <property type="component" value="Unplaced"/>
</dbReference>
<name>A0A914PNF3_9BILA</name>
<organism evidence="2 3">
    <name type="scientific">Panagrolaimus davidi</name>
    <dbReference type="NCBI Taxonomy" id="227884"/>
    <lineage>
        <taxon>Eukaryota</taxon>
        <taxon>Metazoa</taxon>
        <taxon>Ecdysozoa</taxon>
        <taxon>Nematoda</taxon>
        <taxon>Chromadorea</taxon>
        <taxon>Rhabditida</taxon>
        <taxon>Tylenchina</taxon>
        <taxon>Panagrolaimomorpha</taxon>
        <taxon>Panagrolaimoidea</taxon>
        <taxon>Panagrolaimidae</taxon>
        <taxon>Panagrolaimus</taxon>
    </lineage>
</organism>
<feature type="region of interest" description="Disordered" evidence="1">
    <location>
        <begin position="84"/>
        <end position="112"/>
    </location>
</feature>
<sequence>MDDGSAEIYLSHTSRLPSSIDYDFSENSTIEFSAQIFTSPEQLRTTENSLSEIHTALVGTSAKSTYRLCNEKGNTIFTTTTSTAATTTPASTPPSHEHPDVEVHVKINYPQQ</sequence>
<keyword evidence="2" id="KW-1185">Reference proteome</keyword>
<feature type="compositionally biased region" description="Basic and acidic residues" evidence="1">
    <location>
        <begin position="95"/>
        <end position="105"/>
    </location>
</feature>
<evidence type="ECO:0000313" key="2">
    <source>
        <dbReference type="Proteomes" id="UP000887578"/>
    </source>
</evidence>
<dbReference type="AlphaFoldDB" id="A0A914PNF3"/>
<evidence type="ECO:0000256" key="1">
    <source>
        <dbReference type="SAM" id="MobiDB-lite"/>
    </source>
</evidence>
<accession>A0A914PNF3</accession>
<protein>
    <submittedName>
        <fullName evidence="3">Uncharacterized protein</fullName>
    </submittedName>
</protein>
<reference evidence="3" key="1">
    <citation type="submission" date="2022-11" db="UniProtKB">
        <authorList>
            <consortium name="WormBaseParasite"/>
        </authorList>
    </citation>
    <scope>IDENTIFICATION</scope>
</reference>
<evidence type="ECO:0000313" key="3">
    <source>
        <dbReference type="WBParaSite" id="PDA_v2.g19566.t1"/>
    </source>
</evidence>
<proteinExistence type="predicted"/>
<feature type="compositionally biased region" description="Low complexity" evidence="1">
    <location>
        <begin position="84"/>
        <end position="94"/>
    </location>
</feature>
<dbReference type="WBParaSite" id="PDA_v2.g19566.t1">
    <property type="protein sequence ID" value="PDA_v2.g19566.t1"/>
    <property type="gene ID" value="PDA_v2.g19566"/>
</dbReference>